<keyword evidence="2" id="KW-1185">Reference proteome</keyword>
<dbReference type="Proteomes" id="UP001638806">
    <property type="component" value="Unassembled WGS sequence"/>
</dbReference>
<name>A0ACC4DB00_PURLI</name>
<reference evidence="1" key="1">
    <citation type="submission" date="2024-12" db="EMBL/GenBank/DDBJ databases">
        <title>Comparative genomics and development of molecular markers within Purpureocillium lilacinum and among Purpureocillium species.</title>
        <authorList>
            <person name="Yeh Z.-Y."/>
            <person name="Ni N.-T."/>
            <person name="Lo P.-H."/>
            <person name="Mushyakhwo K."/>
            <person name="Lin C.-F."/>
            <person name="Nai Y.-S."/>
        </authorList>
    </citation>
    <scope>NUCLEOTIDE SEQUENCE</scope>
    <source>
        <strain evidence="1">NCHU-NPUST-175</strain>
    </source>
</reference>
<protein>
    <submittedName>
        <fullName evidence="1">Uncharacterized protein</fullName>
    </submittedName>
</protein>
<organism evidence="1 2">
    <name type="scientific">Purpureocillium lilacinum</name>
    <name type="common">Paecilomyces lilacinus</name>
    <dbReference type="NCBI Taxonomy" id="33203"/>
    <lineage>
        <taxon>Eukaryota</taxon>
        <taxon>Fungi</taxon>
        <taxon>Dikarya</taxon>
        <taxon>Ascomycota</taxon>
        <taxon>Pezizomycotina</taxon>
        <taxon>Sordariomycetes</taxon>
        <taxon>Hypocreomycetidae</taxon>
        <taxon>Hypocreales</taxon>
        <taxon>Ophiocordycipitaceae</taxon>
        <taxon>Purpureocillium</taxon>
    </lineage>
</organism>
<comment type="caution">
    <text evidence="1">The sequence shown here is derived from an EMBL/GenBank/DDBJ whole genome shotgun (WGS) entry which is preliminary data.</text>
</comment>
<gene>
    <name evidence="1" type="ORF">ACCO45_012947</name>
</gene>
<sequence>MRANRNGAQQPASLDSSRGTRVLARSAVDMKYADPARPHRRHAELCRPWHGWSPGLRKLLGFAENAGPAKLDATPLAENLRSHKSSYRDAAGAGVGDDRHLSLRSADGLRHRLPIESAAGAATATRPGWRRHPIPSPILTSQNLINRPRARWPSSRRARPFSARNQAPLTTPVATRPHATQHWHRVRLPPLARIIGRPTSRRPPGTRRQSPPPHHLRISNLRLPAAAQHSTHLPQIAGPLARGTISTTTTTSGWPTARTKTLARTLRLWWNILSPPATPASPSSRSPFHQRRSRRLSPRALWNRASCSREADLRSLSQALHPFQDRLADSDTLLDVSPSPGVRSHLTVSGFPLLVVGF</sequence>
<accession>A0ACC4DB00</accession>
<evidence type="ECO:0000313" key="2">
    <source>
        <dbReference type="Proteomes" id="UP001638806"/>
    </source>
</evidence>
<proteinExistence type="predicted"/>
<evidence type="ECO:0000313" key="1">
    <source>
        <dbReference type="EMBL" id="KAL3953004.1"/>
    </source>
</evidence>
<dbReference type="EMBL" id="JBGNUJ010000012">
    <property type="protein sequence ID" value="KAL3953004.1"/>
    <property type="molecule type" value="Genomic_DNA"/>
</dbReference>